<evidence type="ECO:0000256" key="4">
    <source>
        <dbReference type="RuleBase" id="RU361279"/>
    </source>
</evidence>
<dbReference type="NCBIfam" id="TIGR02727">
    <property type="entry name" value="MTHFS_bact"/>
    <property type="match status" value="1"/>
</dbReference>
<dbReference type="InterPro" id="IPR037171">
    <property type="entry name" value="NagB/RpiA_transferase-like"/>
</dbReference>
<comment type="similarity">
    <text evidence="1 4">Belongs to the 5-formyltetrahydrofolate cyclo-ligase family.</text>
</comment>
<dbReference type="GO" id="GO:0030272">
    <property type="term" value="F:5-formyltetrahydrofolate cyclo-ligase activity"/>
    <property type="evidence" value="ECO:0007669"/>
    <property type="project" value="UniProtKB-EC"/>
</dbReference>
<evidence type="ECO:0000256" key="3">
    <source>
        <dbReference type="ARBA" id="ARBA00022840"/>
    </source>
</evidence>
<evidence type="ECO:0000256" key="1">
    <source>
        <dbReference type="ARBA" id="ARBA00010638"/>
    </source>
</evidence>
<keyword evidence="6" id="KW-1185">Reference proteome</keyword>
<evidence type="ECO:0000256" key="2">
    <source>
        <dbReference type="ARBA" id="ARBA00022741"/>
    </source>
</evidence>
<keyword evidence="4" id="KW-0479">Metal-binding</keyword>
<dbReference type="InterPro" id="IPR002698">
    <property type="entry name" value="FTHF_cligase"/>
</dbReference>
<gene>
    <name evidence="5" type="ORF">ACFO5I_07185</name>
</gene>
<evidence type="ECO:0000313" key="6">
    <source>
        <dbReference type="Proteomes" id="UP001595969"/>
    </source>
</evidence>
<keyword evidence="5" id="KW-0436">Ligase</keyword>
<dbReference type="Proteomes" id="UP001595969">
    <property type="component" value="Unassembled WGS sequence"/>
</dbReference>
<organism evidence="5 6">
    <name type="scientific">Enterococcus lemanii</name>
    <dbReference type="NCBI Taxonomy" id="1159752"/>
    <lineage>
        <taxon>Bacteria</taxon>
        <taxon>Bacillati</taxon>
        <taxon>Bacillota</taxon>
        <taxon>Bacilli</taxon>
        <taxon>Lactobacillales</taxon>
        <taxon>Enterococcaceae</taxon>
        <taxon>Enterococcus</taxon>
    </lineage>
</organism>
<dbReference type="Pfam" id="PF01812">
    <property type="entry name" value="5-FTHF_cyc-lig"/>
    <property type="match status" value="1"/>
</dbReference>
<protein>
    <recommendedName>
        <fullName evidence="4">5-formyltetrahydrofolate cyclo-ligase</fullName>
        <ecNumber evidence="4">6.3.3.2</ecNumber>
    </recommendedName>
</protein>
<dbReference type="PIRSF" id="PIRSF006806">
    <property type="entry name" value="FTHF_cligase"/>
    <property type="match status" value="1"/>
</dbReference>
<dbReference type="RefSeq" id="WP_204653113.1">
    <property type="nucleotide sequence ID" value="NZ_JAFBFD010000005.1"/>
</dbReference>
<dbReference type="EMBL" id="JBHSGS010000040">
    <property type="protein sequence ID" value="MFC4719515.1"/>
    <property type="molecule type" value="Genomic_DNA"/>
</dbReference>
<dbReference type="Gene3D" id="3.40.50.10420">
    <property type="entry name" value="NagB/RpiA/CoA transferase-like"/>
    <property type="match status" value="1"/>
</dbReference>
<name>A0ABV9MVH7_9ENTE</name>
<dbReference type="PANTHER" id="PTHR23407">
    <property type="entry name" value="ATPASE INHIBITOR/5-FORMYLTETRAHYDROFOLATE CYCLO-LIGASE"/>
    <property type="match status" value="1"/>
</dbReference>
<keyword evidence="4" id="KW-0460">Magnesium</keyword>
<accession>A0ABV9MVH7</accession>
<dbReference type="EC" id="6.3.3.2" evidence="4"/>
<reference evidence="6" key="1">
    <citation type="journal article" date="2019" name="Int. J. Syst. Evol. Microbiol.">
        <title>The Global Catalogue of Microorganisms (GCM) 10K type strain sequencing project: providing services to taxonomists for standard genome sequencing and annotation.</title>
        <authorList>
            <consortium name="The Broad Institute Genomics Platform"/>
            <consortium name="The Broad Institute Genome Sequencing Center for Infectious Disease"/>
            <person name="Wu L."/>
            <person name="Ma J."/>
        </authorList>
    </citation>
    <scope>NUCLEOTIDE SEQUENCE [LARGE SCALE GENOMIC DNA]</scope>
    <source>
        <strain evidence="6">CGMCC 1.19032</strain>
    </source>
</reference>
<dbReference type="InterPro" id="IPR024185">
    <property type="entry name" value="FTHF_cligase-like_sf"/>
</dbReference>
<dbReference type="SUPFAM" id="SSF100950">
    <property type="entry name" value="NagB/RpiA/CoA transferase-like"/>
    <property type="match status" value="1"/>
</dbReference>
<sequence>MDKKERRQFAIQKLKELARHEKLKNKKEKQILALFFASKQWKEAQSVAVVKAVDFEFDTSKVMRQAFLEGKKVLVPKSLPERRLAFYEVDTQTEYTTTKFGVEEPLSNLFLPKDEIDLIVVPGLLFSSRGFRIGFGGGFYDRYLADYQGKTCSLVFSEQLYDDWEVEEFDIPVQKIYTDSYKGGAVNE</sequence>
<comment type="caution">
    <text evidence="5">The sequence shown here is derived from an EMBL/GenBank/DDBJ whole genome shotgun (WGS) entry which is preliminary data.</text>
</comment>
<comment type="catalytic activity">
    <reaction evidence="4">
        <text>(6S)-5-formyl-5,6,7,8-tetrahydrofolate + ATP = (6R)-5,10-methenyltetrahydrofolate + ADP + phosphate</text>
        <dbReference type="Rhea" id="RHEA:10488"/>
        <dbReference type="ChEBI" id="CHEBI:30616"/>
        <dbReference type="ChEBI" id="CHEBI:43474"/>
        <dbReference type="ChEBI" id="CHEBI:57455"/>
        <dbReference type="ChEBI" id="CHEBI:57457"/>
        <dbReference type="ChEBI" id="CHEBI:456216"/>
        <dbReference type="EC" id="6.3.3.2"/>
    </reaction>
</comment>
<proteinExistence type="inferred from homology"/>
<comment type="cofactor">
    <cofactor evidence="4">
        <name>Mg(2+)</name>
        <dbReference type="ChEBI" id="CHEBI:18420"/>
    </cofactor>
</comment>
<dbReference type="PANTHER" id="PTHR23407:SF1">
    <property type="entry name" value="5-FORMYLTETRAHYDROFOLATE CYCLO-LIGASE"/>
    <property type="match status" value="1"/>
</dbReference>
<keyword evidence="2 4" id="KW-0547">Nucleotide-binding</keyword>
<keyword evidence="3 4" id="KW-0067">ATP-binding</keyword>
<evidence type="ECO:0000313" key="5">
    <source>
        <dbReference type="EMBL" id="MFC4719515.1"/>
    </source>
</evidence>